<dbReference type="SUPFAM" id="SSF48403">
    <property type="entry name" value="Ankyrin repeat"/>
    <property type="match status" value="1"/>
</dbReference>
<protein>
    <recommendedName>
        <fullName evidence="5">Peptidase S8/S53 domain-containing protein</fullName>
    </recommendedName>
</protein>
<dbReference type="GO" id="GO:0004252">
    <property type="term" value="F:serine-type endopeptidase activity"/>
    <property type="evidence" value="ECO:0007669"/>
    <property type="project" value="InterPro"/>
</dbReference>
<evidence type="ECO:0000259" key="5">
    <source>
        <dbReference type="Pfam" id="PF00082"/>
    </source>
</evidence>
<evidence type="ECO:0000256" key="4">
    <source>
        <dbReference type="SAM" id="MobiDB-lite"/>
    </source>
</evidence>
<dbReference type="PROSITE" id="PS50088">
    <property type="entry name" value="ANK_REPEAT"/>
    <property type="match status" value="1"/>
</dbReference>
<dbReference type="SMART" id="SM00248">
    <property type="entry name" value="ANK"/>
    <property type="match status" value="3"/>
</dbReference>
<evidence type="ECO:0000256" key="3">
    <source>
        <dbReference type="PROSITE-ProRule" id="PRU00023"/>
    </source>
</evidence>
<keyword evidence="2 3" id="KW-0040">ANK repeat</keyword>
<dbReference type="eggNOG" id="ENOG502S098">
    <property type="taxonomic scope" value="Eukaryota"/>
</dbReference>
<dbReference type="RefSeq" id="XP_001221211.1">
    <property type="nucleotide sequence ID" value="XM_001221210.1"/>
</dbReference>
<dbReference type="InParanoid" id="Q2HCR4"/>
<feature type="repeat" description="ANK" evidence="3">
    <location>
        <begin position="212"/>
        <end position="242"/>
    </location>
</feature>
<dbReference type="InterPro" id="IPR036770">
    <property type="entry name" value="Ankyrin_rpt-contain_sf"/>
</dbReference>
<dbReference type="GO" id="GO:0006508">
    <property type="term" value="P:proteolysis"/>
    <property type="evidence" value="ECO:0007669"/>
    <property type="project" value="InterPro"/>
</dbReference>
<dbReference type="SUPFAM" id="SSF52743">
    <property type="entry name" value="Subtilisin-like"/>
    <property type="match status" value="1"/>
</dbReference>
<dbReference type="Pfam" id="PF00082">
    <property type="entry name" value="Peptidase_S8"/>
    <property type="match status" value="1"/>
</dbReference>
<dbReference type="CDD" id="cd07491">
    <property type="entry name" value="Peptidases_S8_7"/>
    <property type="match status" value="1"/>
</dbReference>
<dbReference type="EMBL" id="CH408029">
    <property type="protein sequence ID" value="EAQ93755.1"/>
    <property type="molecule type" value="Genomic_DNA"/>
</dbReference>
<evidence type="ECO:0000313" key="6">
    <source>
        <dbReference type="EMBL" id="EAQ93755.1"/>
    </source>
</evidence>
<dbReference type="VEuPathDB" id="FungiDB:CHGG_01990"/>
<gene>
    <name evidence="6" type="ORF">CHGG_01990</name>
</gene>
<evidence type="ECO:0000313" key="7">
    <source>
        <dbReference type="Proteomes" id="UP000001056"/>
    </source>
</evidence>
<dbReference type="InterPro" id="IPR000209">
    <property type="entry name" value="Peptidase_S8/S53_dom"/>
</dbReference>
<dbReference type="Gene3D" id="1.25.40.20">
    <property type="entry name" value="Ankyrin repeat-containing domain"/>
    <property type="match status" value="1"/>
</dbReference>
<dbReference type="AlphaFoldDB" id="Q2HCR4"/>
<dbReference type="InterPro" id="IPR002110">
    <property type="entry name" value="Ankyrin_rpt"/>
</dbReference>
<feature type="region of interest" description="Disordered" evidence="4">
    <location>
        <begin position="1"/>
        <end position="33"/>
    </location>
</feature>
<dbReference type="HOGENOM" id="CLU_006016_0_1_1"/>
<dbReference type="Pfam" id="PF00023">
    <property type="entry name" value="Ank"/>
    <property type="match status" value="1"/>
</dbReference>
<reference evidence="7" key="1">
    <citation type="journal article" date="2015" name="Genome Announc.">
        <title>Draft genome sequence of the cellulolytic fungus Chaetomium globosum.</title>
        <authorList>
            <person name="Cuomo C.A."/>
            <person name="Untereiner W.A."/>
            <person name="Ma L.-J."/>
            <person name="Grabherr M."/>
            <person name="Birren B.W."/>
        </authorList>
    </citation>
    <scope>NUCLEOTIDE SEQUENCE [LARGE SCALE GENOMIC DNA]</scope>
    <source>
        <strain evidence="7">ATCC 6205 / CBS 148.51 / DSM 1962 / NBRC 6347 / NRRL 1970</strain>
    </source>
</reference>
<dbReference type="InterPro" id="IPR036852">
    <property type="entry name" value="Peptidase_S8/S53_dom_sf"/>
</dbReference>
<accession>Q2HCR4</accession>
<organism evidence="6 7">
    <name type="scientific">Chaetomium globosum (strain ATCC 6205 / CBS 148.51 / DSM 1962 / NBRC 6347 / NRRL 1970)</name>
    <name type="common">Soil fungus</name>
    <dbReference type="NCBI Taxonomy" id="306901"/>
    <lineage>
        <taxon>Eukaryota</taxon>
        <taxon>Fungi</taxon>
        <taxon>Dikarya</taxon>
        <taxon>Ascomycota</taxon>
        <taxon>Pezizomycotina</taxon>
        <taxon>Sordariomycetes</taxon>
        <taxon>Sordariomycetidae</taxon>
        <taxon>Sordariales</taxon>
        <taxon>Chaetomiaceae</taxon>
        <taxon>Chaetomium</taxon>
    </lineage>
</organism>
<dbReference type="OMA" id="RITCEHR"/>
<evidence type="ECO:0000256" key="1">
    <source>
        <dbReference type="ARBA" id="ARBA00022737"/>
    </source>
</evidence>
<dbReference type="GeneID" id="4386610"/>
<evidence type="ECO:0000256" key="2">
    <source>
        <dbReference type="ARBA" id="ARBA00023043"/>
    </source>
</evidence>
<keyword evidence="7" id="KW-1185">Reference proteome</keyword>
<name>Q2HCR4_CHAGB</name>
<dbReference type="Proteomes" id="UP000001056">
    <property type="component" value="Unassembled WGS sequence"/>
</dbReference>
<dbReference type="OrthoDB" id="4574012at2759"/>
<keyword evidence="1" id="KW-0677">Repeat</keyword>
<dbReference type="PANTHER" id="PTHR24198">
    <property type="entry name" value="ANKYRIN REPEAT AND PROTEIN KINASE DOMAIN-CONTAINING PROTEIN"/>
    <property type="match status" value="1"/>
</dbReference>
<proteinExistence type="predicted"/>
<feature type="domain" description="Peptidase S8/S53" evidence="5">
    <location>
        <begin position="651"/>
        <end position="874"/>
    </location>
</feature>
<sequence>MSEELSLQETGADETDTANFYPEVPWQGSAEADQFGVRSGMTVEDHNDTGSDSASEATMEAQDEIMSRLRDDNVNLATFDQRQEFLRRYEPHLNPNKTRRGNPTILHKIALNCKTEKAAALVRLLVKEHPELMEVQDEKQRTPMHVAILHRRSRLVTAMAEAVEDIDRFLGIRDDYGYNCLHAALRANLGHQIVVSLVRRASEKTLYSQDRHGLTPLHIAVSYDMCSASQLEVVRELLKRGAGALRILTRPPHGLSPYQHHVFTREEHVETPVKNPKIPVEKQTKKKELTHKIIVTTETADQIERELKLGILRTMTEEQAKRMLYGHNPDDIQISFDYDQLPTKMVWKEFVKRFGMTARSGLRFESVLQLVTFPRVEVILKGRQADLEREAERQSGSLGRKDMQYFLNWLYEKGVRHIIRLSVDESAEPGERVHSDQAIQTSLERFIVEHLDWKKTDLDPETILRVSSKVEKKIPTPEDSTKFETQIVPDRQLRQLHLRWSGSNAVLRGWSEPGSLAMLPHIKEIVLIAPPTHQTYDSPEWIASKVKDFEVRLNVSRQAPLARVQAQEQLKLDLGTSDMSNGLDYIRVSFRDSDTDVQPLATSSHGTITNSHRWLDSTARFADQMAPFWEATIIDFLHSNQGRPTRERLENDVVLALIDDGVDMFGTAHTGQILEGKSFDFHEGKAKPSFLSAMGHGTVLASMILRVCPMVKVYPIRLKTYENYKRNTRDIDAGYAAQAIQAALDKRATIICMAWAIPIAEGEAEEIKQPVERNVLMFCSAYDGVFTETHYPSGPWRDRFFCIGAVPVDGSVFPWSAEDGITYMIPGVGVTQELEPRDTAAGGDQRIPESKVQVQTTGSSIATALATGLAAMIIYCIKASILAAKTANASTGLPFGIPPDNAVELIARPDEMKRAFASLGKVTPNKFVQVWEKLDKMSEVLEVLRTPNSTPEVKENSVKAFVDFGLDLWNAARP</sequence>
<dbReference type="Gene3D" id="3.40.50.200">
    <property type="entry name" value="Peptidase S8/S53 domain"/>
    <property type="match status" value="1"/>
</dbReference>
<dbReference type="PANTHER" id="PTHR24198:SF165">
    <property type="entry name" value="ANKYRIN REPEAT-CONTAINING PROTEIN-RELATED"/>
    <property type="match status" value="1"/>
</dbReference>
<feature type="region of interest" description="Disordered" evidence="4">
    <location>
        <begin position="41"/>
        <end position="60"/>
    </location>
</feature>
<dbReference type="PROSITE" id="PS50297">
    <property type="entry name" value="ANK_REP_REGION"/>
    <property type="match status" value="1"/>
</dbReference>